<organism evidence="1 2">
    <name type="scientific">Runella salmonicolor</name>
    <dbReference type="NCBI Taxonomy" id="2950278"/>
    <lineage>
        <taxon>Bacteria</taxon>
        <taxon>Pseudomonadati</taxon>
        <taxon>Bacteroidota</taxon>
        <taxon>Cytophagia</taxon>
        <taxon>Cytophagales</taxon>
        <taxon>Spirosomataceae</taxon>
        <taxon>Runella</taxon>
    </lineage>
</organism>
<sequence length="238" mass="26752">MKKLLIITNLAWAATFFMSFKSEPVSQQKPCDQFCYDYSNSVFSGLSLSEAKELTGLYSKNHYPSYTRGMQSGFSRKLVDSKSVWFSLETLKKFIYQIERFSCQNCGQKAPALGVRIYFGEYSGTTGTNAALPGFQNLPREYAGLHTLMMVPTIKQKNKNVDFDPLASYNQGKCEIRPLSEYLKGLNKSYIDKSINELQYNNAMAFKAVILSPEVSAQNHGGLCPPVCQNEDTAFPNQ</sequence>
<dbReference type="RefSeq" id="WP_253530502.1">
    <property type="nucleotide sequence ID" value="NZ_JAMZEL010000009.1"/>
</dbReference>
<dbReference type="EMBL" id="JAMZEL010000009">
    <property type="protein sequence ID" value="MCP1384727.1"/>
    <property type="molecule type" value="Genomic_DNA"/>
</dbReference>
<gene>
    <name evidence="1" type="ORF">NCI00_19990</name>
</gene>
<proteinExistence type="predicted"/>
<reference evidence="1 2" key="1">
    <citation type="submission" date="2022-06" db="EMBL/GenBank/DDBJ databases">
        <title>Runella sp. S5 genome sequencing.</title>
        <authorList>
            <person name="Park S."/>
        </authorList>
    </citation>
    <scope>NUCLEOTIDE SEQUENCE [LARGE SCALE GENOMIC DNA]</scope>
    <source>
        <strain evidence="1 2">S5</strain>
    </source>
</reference>
<evidence type="ECO:0000313" key="2">
    <source>
        <dbReference type="Proteomes" id="UP001204772"/>
    </source>
</evidence>
<name>A0ABT1FSP4_9BACT</name>
<comment type="caution">
    <text evidence="1">The sequence shown here is derived from an EMBL/GenBank/DDBJ whole genome shotgun (WGS) entry which is preliminary data.</text>
</comment>
<accession>A0ABT1FSP4</accession>
<evidence type="ECO:0000313" key="1">
    <source>
        <dbReference type="EMBL" id="MCP1384727.1"/>
    </source>
</evidence>
<protein>
    <submittedName>
        <fullName evidence="1">Uncharacterized protein</fullName>
    </submittedName>
</protein>
<dbReference type="Proteomes" id="UP001204772">
    <property type="component" value="Unassembled WGS sequence"/>
</dbReference>
<keyword evidence="2" id="KW-1185">Reference proteome</keyword>